<dbReference type="GO" id="GO:0005524">
    <property type="term" value="F:ATP binding"/>
    <property type="evidence" value="ECO:0007669"/>
    <property type="project" value="InterPro"/>
</dbReference>
<evidence type="ECO:0000256" key="3">
    <source>
        <dbReference type="ARBA" id="ARBA00022741"/>
    </source>
</evidence>
<accession>A0A382XS54</accession>
<dbReference type="InterPro" id="IPR027417">
    <property type="entry name" value="P-loop_NTPase"/>
</dbReference>
<dbReference type="PANTHER" id="PTHR42700:SF1">
    <property type="entry name" value="SULFATE ADENYLYLTRANSFERASE"/>
    <property type="match status" value="1"/>
</dbReference>
<name>A0A382XS54_9ZZZZ</name>
<reference evidence="6" key="1">
    <citation type="submission" date="2018-05" db="EMBL/GenBank/DDBJ databases">
        <authorList>
            <person name="Lanie J.A."/>
            <person name="Ng W.-L."/>
            <person name="Kazmierczak K.M."/>
            <person name="Andrzejewski T.M."/>
            <person name="Davidsen T.M."/>
            <person name="Wayne K.J."/>
            <person name="Tettelin H."/>
            <person name="Glass J.I."/>
            <person name="Rusch D."/>
            <person name="Podicherti R."/>
            <person name="Tsui H.-C.T."/>
            <person name="Winkler M.E."/>
        </authorList>
    </citation>
    <scope>NUCLEOTIDE SEQUENCE</scope>
</reference>
<dbReference type="GO" id="GO:0004020">
    <property type="term" value="F:adenylylsulfate kinase activity"/>
    <property type="evidence" value="ECO:0007669"/>
    <property type="project" value="InterPro"/>
</dbReference>
<evidence type="ECO:0000256" key="2">
    <source>
        <dbReference type="ARBA" id="ARBA00022679"/>
    </source>
</evidence>
<dbReference type="Gene3D" id="3.40.50.300">
    <property type="entry name" value="P-loop containing nucleotide triphosphate hydrolases"/>
    <property type="match status" value="1"/>
</dbReference>
<dbReference type="NCBIfam" id="TIGR00455">
    <property type="entry name" value="apsK"/>
    <property type="match status" value="1"/>
</dbReference>
<dbReference type="InterPro" id="IPR002891">
    <property type="entry name" value="APS"/>
</dbReference>
<sequence length="176" mass="19247">NAYPVSGNVLWFMGLSGAGKSTLANELAKKLKEDGATVLVQDGDAVRATDDKPLGFSAKAIIANGRRMIELCEASLETHDFILVSLITPFETVREEARERFRPQYLEIFVSTSAEACRQRDTKGLYAKEAKGELDNLIGVSTGSPFELPRHPDLVLDTEGKSIEECVSIILSELSE</sequence>
<dbReference type="GO" id="GO:0010134">
    <property type="term" value="P:sulfate assimilation via adenylyl sulfate reduction"/>
    <property type="evidence" value="ECO:0007669"/>
    <property type="project" value="TreeGrafter"/>
</dbReference>
<evidence type="ECO:0000259" key="5">
    <source>
        <dbReference type="Pfam" id="PF01583"/>
    </source>
</evidence>
<evidence type="ECO:0000313" key="6">
    <source>
        <dbReference type="EMBL" id="SVD73475.1"/>
    </source>
</evidence>
<proteinExistence type="predicted"/>
<keyword evidence="4" id="KW-0067">ATP-binding</keyword>
<evidence type="ECO:0000256" key="4">
    <source>
        <dbReference type="ARBA" id="ARBA00022840"/>
    </source>
</evidence>
<feature type="domain" description="APS kinase" evidence="5">
    <location>
        <begin position="7"/>
        <end position="157"/>
    </location>
</feature>
<keyword evidence="3" id="KW-0547">Nucleotide-binding</keyword>
<dbReference type="InterPro" id="IPR059117">
    <property type="entry name" value="APS_kinase_dom"/>
</dbReference>
<organism evidence="6">
    <name type="scientific">marine metagenome</name>
    <dbReference type="NCBI Taxonomy" id="408172"/>
    <lineage>
        <taxon>unclassified sequences</taxon>
        <taxon>metagenomes</taxon>
        <taxon>ecological metagenomes</taxon>
    </lineage>
</organism>
<keyword evidence="2" id="KW-0808">Transferase</keyword>
<dbReference type="PANTHER" id="PTHR42700">
    <property type="entry name" value="SULFATE ADENYLYLTRANSFERASE"/>
    <property type="match status" value="1"/>
</dbReference>
<protein>
    <recommendedName>
        <fullName evidence="1">adenylyl-sulfate kinase</fullName>
        <ecNumber evidence="1">2.7.1.25</ecNumber>
    </recommendedName>
</protein>
<gene>
    <name evidence="6" type="ORF">METZ01_LOCUS426329</name>
</gene>
<dbReference type="GO" id="GO:0005737">
    <property type="term" value="C:cytoplasm"/>
    <property type="evidence" value="ECO:0007669"/>
    <property type="project" value="TreeGrafter"/>
</dbReference>
<dbReference type="Pfam" id="PF01583">
    <property type="entry name" value="APS_kinase"/>
    <property type="match status" value="1"/>
</dbReference>
<dbReference type="CDD" id="cd02027">
    <property type="entry name" value="APSK"/>
    <property type="match status" value="1"/>
</dbReference>
<dbReference type="GO" id="GO:0004781">
    <property type="term" value="F:sulfate adenylyltransferase (ATP) activity"/>
    <property type="evidence" value="ECO:0007669"/>
    <property type="project" value="TreeGrafter"/>
</dbReference>
<dbReference type="AlphaFoldDB" id="A0A382XS54"/>
<feature type="non-terminal residue" evidence="6">
    <location>
        <position position="1"/>
    </location>
</feature>
<dbReference type="EC" id="2.7.1.25" evidence="1"/>
<dbReference type="SUPFAM" id="SSF52540">
    <property type="entry name" value="P-loop containing nucleoside triphosphate hydrolases"/>
    <property type="match status" value="1"/>
</dbReference>
<dbReference type="GO" id="GO:0019379">
    <property type="term" value="P:sulfate assimilation, phosphoadenylyl sulfate reduction by phosphoadenylyl-sulfate reductase (thioredoxin)"/>
    <property type="evidence" value="ECO:0007669"/>
    <property type="project" value="TreeGrafter"/>
</dbReference>
<evidence type="ECO:0000256" key="1">
    <source>
        <dbReference type="ARBA" id="ARBA00012121"/>
    </source>
</evidence>
<dbReference type="InterPro" id="IPR050512">
    <property type="entry name" value="Sulf_AdTrans/APS_kinase"/>
</dbReference>
<dbReference type="EMBL" id="UINC01169772">
    <property type="protein sequence ID" value="SVD73475.1"/>
    <property type="molecule type" value="Genomic_DNA"/>
</dbReference>